<sequence>MGKPHKKLRTDYHQVLHESAEINQYVERNIKADGYCVQHKRLPNIDTANTRMPTTEVATDSTSTTTFVQVDTNAFKEIVQQLTGLVVTQTNTVHGVGTTTAKGGISINRKPAFKLYERRQYNAKLEIIKPSSNFKQGSSIRSPNHQKFSPTPSPLSTPTNCLSKLSLFEREIGESSINNTAAEERAIREKKFYLHPSLRSKKPGLHEPELLNLFPLTSPIASKES</sequence>
<feature type="domain" description="VQ" evidence="5">
    <location>
        <begin position="62"/>
        <end position="84"/>
    </location>
</feature>
<evidence type="ECO:0000256" key="4">
    <source>
        <dbReference type="SAM" id="MobiDB-lite"/>
    </source>
</evidence>
<dbReference type="PANTHER" id="PTHR33402:SF22">
    <property type="entry name" value="VQ MOTIF-CONTAINING PROTEIN 31"/>
    <property type="match status" value="1"/>
</dbReference>
<keyword evidence="7" id="KW-1185">Reference proteome</keyword>
<dbReference type="Proteomes" id="UP001153076">
    <property type="component" value="Unassembled WGS sequence"/>
</dbReference>
<evidence type="ECO:0000256" key="3">
    <source>
        <dbReference type="ARBA" id="ARBA00023242"/>
    </source>
</evidence>
<evidence type="ECO:0000256" key="1">
    <source>
        <dbReference type="ARBA" id="ARBA00004123"/>
    </source>
</evidence>
<comment type="subcellular location">
    <subcellularLocation>
        <location evidence="1">Nucleus</location>
    </subcellularLocation>
</comment>
<proteinExistence type="predicted"/>
<evidence type="ECO:0000313" key="7">
    <source>
        <dbReference type="Proteomes" id="UP001153076"/>
    </source>
</evidence>
<dbReference type="AlphaFoldDB" id="A0A9Q1KQE2"/>
<dbReference type="Pfam" id="PF05678">
    <property type="entry name" value="VQ"/>
    <property type="match status" value="1"/>
</dbReference>
<protein>
    <recommendedName>
        <fullName evidence="5">VQ domain-containing protein</fullName>
    </recommendedName>
</protein>
<reference evidence="6" key="1">
    <citation type="submission" date="2022-04" db="EMBL/GenBank/DDBJ databases">
        <title>Carnegiea gigantea Genome sequencing and assembly v2.</title>
        <authorList>
            <person name="Copetti D."/>
            <person name="Sanderson M.J."/>
            <person name="Burquez A."/>
            <person name="Wojciechowski M.F."/>
        </authorList>
    </citation>
    <scope>NUCLEOTIDE SEQUENCE</scope>
    <source>
        <strain evidence="6">SGP5-SGP5p</strain>
        <tissue evidence="6">Aerial part</tissue>
    </source>
</reference>
<dbReference type="InterPro" id="IPR039611">
    <property type="entry name" value="VQ_4/11/13/19/31/33"/>
</dbReference>
<evidence type="ECO:0000256" key="2">
    <source>
        <dbReference type="ARBA" id="ARBA00022553"/>
    </source>
</evidence>
<evidence type="ECO:0000313" key="6">
    <source>
        <dbReference type="EMBL" id="KAJ8447769.1"/>
    </source>
</evidence>
<feature type="compositionally biased region" description="Polar residues" evidence="4">
    <location>
        <begin position="133"/>
        <end position="148"/>
    </location>
</feature>
<keyword evidence="3" id="KW-0539">Nucleus</keyword>
<organism evidence="6 7">
    <name type="scientific">Carnegiea gigantea</name>
    <dbReference type="NCBI Taxonomy" id="171969"/>
    <lineage>
        <taxon>Eukaryota</taxon>
        <taxon>Viridiplantae</taxon>
        <taxon>Streptophyta</taxon>
        <taxon>Embryophyta</taxon>
        <taxon>Tracheophyta</taxon>
        <taxon>Spermatophyta</taxon>
        <taxon>Magnoliopsida</taxon>
        <taxon>eudicotyledons</taxon>
        <taxon>Gunneridae</taxon>
        <taxon>Pentapetalae</taxon>
        <taxon>Caryophyllales</taxon>
        <taxon>Cactineae</taxon>
        <taxon>Cactaceae</taxon>
        <taxon>Cactoideae</taxon>
        <taxon>Echinocereeae</taxon>
        <taxon>Carnegiea</taxon>
    </lineage>
</organism>
<dbReference type="EMBL" id="JAKOGI010000035">
    <property type="protein sequence ID" value="KAJ8447769.1"/>
    <property type="molecule type" value="Genomic_DNA"/>
</dbReference>
<keyword evidence="2" id="KW-0597">Phosphoprotein</keyword>
<feature type="region of interest" description="Disordered" evidence="4">
    <location>
        <begin position="133"/>
        <end position="157"/>
    </location>
</feature>
<dbReference type="InterPro" id="IPR008889">
    <property type="entry name" value="VQ"/>
</dbReference>
<dbReference type="PANTHER" id="PTHR33402">
    <property type="entry name" value="VQ MOTIF-CONTAINING PROTEIN 11-LIKE"/>
    <property type="match status" value="1"/>
</dbReference>
<evidence type="ECO:0000259" key="5">
    <source>
        <dbReference type="Pfam" id="PF05678"/>
    </source>
</evidence>
<dbReference type="GO" id="GO:0005634">
    <property type="term" value="C:nucleus"/>
    <property type="evidence" value="ECO:0007669"/>
    <property type="project" value="UniProtKB-SubCell"/>
</dbReference>
<gene>
    <name evidence="6" type="ORF">Cgig2_015132</name>
</gene>
<comment type="caution">
    <text evidence="6">The sequence shown here is derived from an EMBL/GenBank/DDBJ whole genome shotgun (WGS) entry which is preliminary data.</text>
</comment>
<name>A0A9Q1KQE2_9CARY</name>
<accession>A0A9Q1KQE2</accession>
<dbReference type="OrthoDB" id="783357at2759"/>